<gene>
    <name evidence="2" type="ORF">M6B38_261800</name>
    <name evidence="1" type="ORF">M6B38_340955</name>
</gene>
<evidence type="ECO:0000313" key="2">
    <source>
        <dbReference type="EMBL" id="KAJ6851273.1"/>
    </source>
</evidence>
<accession>A0AAX6IEC8</accession>
<keyword evidence="3" id="KW-1185">Reference proteome</keyword>
<evidence type="ECO:0000313" key="3">
    <source>
        <dbReference type="Proteomes" id="UP001140949"/>
    </source>
</evidence>
<dbReference type="EMBL" id="JANAVB010002394">
    <property type="protein sequence ID" value="KAJ6851273.1"/>
    <property type="molecule type" value="Genomic_DNA"/>
</dbReference>
<dbReference type="AlphaFoldDB" id="A0AAX6IEC8"/>
<dbReference type="Proteomes" id="UP001140949">
    <property type="component" value="Unassembled WGS sequence"/>
</dbReference>
<sequence length="92" mass="10501">MGMDALGHDTTFTNHIVNTEGLQLGADGGIGSSRDYPILWTTLELYFSRPDNRPTNLVVINNERRRHTYVGPLRNRSSHLIKYFRKLTVSAR</sequence>
<dbReference type="EMBL" id="JANAVB010015400">
    <property type="protein sequence ID" value="KAJ6833135.1"/>
    <property type="molecule type" value="Genomic_DNA"/>
</dbReference>
<organism evidence="2 3">
    <name type="scientific">Iris pallida</name>
    <name type="common">Sweet iris</name>
    <dbReference type="NCBI Taxonomy" id="29817"/>
    <lineage>
        <taxon>Eukaryota</taxon>
        <taxon>Viridiplantae</taxon>
        <taxon>Streptophyta</taxon>
        <taxon>Embryophyta</taxon>
        <taxon>Tracheophyta</taxon>
        <taxon>Spermatophyta</taxon>
        <taxon>Magnoliopsida</taxon>
        <taxon>Liliopsida</taxon>
        <taxon>Asparagales</taxon>
        <taxon>Iridaceae</taxon>
        <taxon>Iridoideae</taxon>
        <taxon>Irideae</taxon>
        <taxon>Iris</taxon>
    </lineage>
</organism>
<protein>
    <submittedName>
        <fullName evidence="2">ABC transporter G family member 36-like</fullName>
    </submittedName>
</protein>
<comment type="caution">
    <text evidence="2">The sequence shown here is derived from an EMBL/GenBank/DDBJ whole genome shotgun (WGS) entry which is preliminary data.</text>
</comment>
<proteinExistence type="predicted"/>
<reference evidence="2" key="1">
    <citation type="journal article" date="2023" name="GigaByte">
        <title>Genome assembly of the bearded iris, Iris pallida Lam.</title>
        <authorList>
            <person name="Bruccoleri R.E."/>
            <person name="Oakeley E.J."/>
            <person name="Faust A.M.E."/>
            <person name="Altorfer M."/>
            <person name="Dessus-Babus S."/>
            <person name="Burckhardt D."/>
            <person name="Oertli M."/>
            <person name="Naumann U."/>
            <person name="Petersen F."/>
            <person name="Wong J."/>
        </authorList>
    </citation>
    <scope>NUCLEOTIDE SEQUENCE</scope>
    <source>
        <strain evidence="2">GSM-AAB239-AS_SAM_17_03QT</strain>
    </source>
</reference>
<name>A0AAX6IEC8_IRIPA</name>
<reference evidence="2" key="2">
    <citation type="submission" date="2023-04" db="EMBL/GenBank/DDBJ databases">
        <authorList>
            <person name="Bruccoleri R.E."/>
            <person name="Oakeley E.J."/>
            <person name="Faust A.-M."/>
            <person name="Dessus-Babus S."/>
            <person name="Altorfer M."/>
            <person name="Burckhardt D."/>
            <person name="Oertli M."/>
            <person name="Naumann U."/>
            <person name="Petersen F."/>
            <person name="Wong J."/>
        </authorList>
    </citation>
    <scope>NUCLEOTIDE SEQUENCE</scope>
    <source>
        <strain evidence="2">GSM-AAB239-AS_SAM_17_03QT</strain>
        <tissue evidence="2">Leaf</tissue>
    </source>
</reference>
<evidence type="ECO:0000313" key="1">
    <source>
        <dbReference type="EMBL" id="KAJ6833135.1"/>
    </source>
</evidence>